<dbReference type="EMBL" id="JACIVE010000064">
    <property type="protein sequence ID" value="MBB1096152.1"/>
    <property type="molecule type" value="Genomic_DNA"/>
</dbReference>
<proteinExistence type="predicted"/>
<gene>
    <name evidence="1" type="ORF">H5R92_08255</name>
</gene>
<accession>A0A7W3YMC4</accession>
<dbReference type="RefSeq" id="WP_182578996.1">
    <property type="nucleotide sequence ID" value="NZ_JACIVE010000064.1"/>
</dbReference>
<sequence>MLHKYKKIALIEAEQYRGTVKQQRKYGILRIQKSLLIAPKDYLITIEGKMIVKIGDYIATGIDGEHWAIDQDIFERTYKRVD</sequence>
<dbReference type="Proteomes" id="UP000534578">
    <property type="component" value="Unassembled WGS sequence"/>
</dbReference>
<dbReference type="AlphaFoldDB" id="A0A7W3YMC4"/>
<protein>
    <submittedName>
        <fullName evidence="1">Uncharacterized protein</fullName>
    </submittedName>
</protein>
<organism evidence="1 2">
    <name type="scientific">Limosilactobacillus agrestis</name>
    <dbReference type="NCBI Taxonomy" id="2759748"/>
    <lineage>
        <taxon>Bacteria</taxon>
        <taxon>Bacillati</taxon>
        <taxon>Bacillota</taxon>
        <taxon>Bacilli</taxon>
        <taxon>Lactobacillales</taxon>
        <taxon>Lactobacillaceae</taxon>
        <taxon>Limosilactobacillus</taxon>
    </lineage>
</organism>
<evidence type="ECO:0000313" key="2">
    <source>
        <dbReference type="Proteomes" id="UP000534578"/>
    </source>
</evidence>
<comment type="caution">
    <text evidence="1">The sequence shown here is derived from an EMBL/GenBank/DDBJ whole genome shotgun (WGS) entry which is preliminary data.</text>
</comment>
<reference evidence="1 2" key="1">
    <citation type="submission" date="2020-07" db="EMBL/GenBank/DDBJ databases">
        <title>Description of Limosilactobacillus balticus sp. nov., Limosilactobacillus agrestis sp. nov., Limosilactobacillus albertensis sp. nov., Limosilactobacillus rudii sp. nov., Limosilactobacillus fastidiosus sp. nov., five novel Limosilactobacillus species isolated from the vertebrate gastrointestinal tract, and proposal of 6 subspecies of Limosilactobacillus reuteri adapted to the gastrointestinal tract of specific vertebrate hosts.</title>
        <authorList>
            <person name="Li F."/>
            <person name="Cheng C."/>
            <person name="Zheng J."/>
            <person name="Quevedo R.M."/>
            <person name="Li J."/>
            <person name="Roos S."/>
            <person name="Gaenzle M.G."/>
            <person name="Walter J."/>
        </authorList>
    </citation>
    <scope>NUCLEOTIDE SEQUENCE [LARGE SCALE GENOMIC DNA]</scope>
    <source>
        <strain evidence="1 2">BG-MG3-A</strain>
    </source>
</reference>
<name>A0A7W3YMC4_9LACO</name>
<evidence type="ECO:0000313" key="1">
    <source>
        <dbReference type="EMBL" id="MBB1096152.1"/>
    </source>
</evidence>